<name>A0A699HZ64_TANCI</name>
<evidence type="ECO:0000313" key="1">
    <source>
        <dbReference type="EMBL" id="GEZ01676.1"/>
    </source>
</evidence>
<organism evidence="1">
    <name type="scientific">Tanacetum cinerariifolium</name>
    <name type="common">Dalmatian daisy</name>
    <name type="synonym">Chrysanthemum cinerariifolium</name>
    <dbReference type="NCBI Taxonomy" id="118510"/>
    <lineage>
        <taxon>Eukaryota</taxon>
        <taxon>Viridiplantae</taxon>
        <taxon>Streptophyta</taxon>
        <taxon>Embryophyta</taxon>
        <taxon>Tracheophyta</taxon>
        <taxon>Spermatophyta</taxon>
        <taxon>Magnoliopsida</taxon>
        <taxon>eudicotyledons</taxon>
        <taxon>Gunneridae</taxon>
        <taxon>Pentapetalae</taxon>
        <taxon>asterids</taxon>
        <taxon>campanulids</taxon>
        <taxon>Asterales</taxon>
        <taxon>Asteraceae</taxon>
        <taxon>Asteroideae</taxon>
        <taxon>Anthemideae</taxon>
        <taxon>Anthemidinae</taxon>
        <taxon>Tanacetum</taxon>
    </lineage>
</organism>
<protein>
    <submittedName>
        <fullName evidence="1">Uncharacterized protein</fullName>
    </submittedName>
</protein>
<gene>
    <name evidence="1" type="ORF">Tci_473649</name>
</gene>
<sequence>QGCRVLLGVSGGGVVVVVGSGGEEQETWERGVAGWRENGLGMNNVLNVYDRGDMFGYFT</sequence>
<accession>A0A699HZ64</accession>
<dbReference type="EMBL" id="BKCJ010232297">
    <property type="protein sequence ID" value="GEZ01676.1"/>
    <property type="molecule type" value="Genomic_DNA"/>
</dbReference>
<proteinExistence type="predicted"/>
<feature type="non-terminal residue" evidence="1">
    <location>
        <position position="1"/>
    </location>
</feature>
<dbReference type="AlphaFoldDB" id="A0A699HZ64"/>
<reference evidence="1" key="1">
    <citation type="journal article" date="2019" name="Sci. Rep.">
        <title>Draft genome of Tanacetum cinerariifolium, the natural source of mosquito coil.</title>
        <authorList>
            <person name="Yamashiro T."/>
            <person name="Shiraishi A."/>
            <person name="Satake H."/>
            <person name="Nakayama K."/>
        </authorList>
    </citation>
    <scope>NUCLEOTIDE SEQUENCE</scope>
</reference>
<comment type="caution">
    <text evidence="1">The sequence shown here is derived from an EMBL/GenBank/DDBJ whole genome shotgun (WGS) entry which is preliminary data.</text>
</comment>